<protein>
    <submittedName>
        <fullName evidence="5">VWFA domain-containing protein</fullName>
    </submittedName>
</protein>
<dbReference type="PANTHER" id="PTHR22588:SF14">
    <property type="entry name" value="VWFA DOMAIN-CONTAINING PROTEIN"/>
    <property type="match status" value="1"/>
</dbReference>
<feature type="signal peptide" evidence="3">
    <location>
        <begin position="1"/>
        <end position="19"/>
    </location>
</feature>
<keyword evidence="6" id="KW-1185">Reference proteome</keyword>
<dbReference type="InterPro" id="IPR036465">
    <property type="entry name" value="vWFA_dom_sf"/>
</dbReference>
<evidence type="ECO:0000256" key="1">
    <source>
        <dbReference type="SAM" id="MobiDB-lite"/>
    </source>
</evidence>
<dbReference type="Proteomes" id="UP001331761">
    <property type="component" value="Unassembled WGS sequence"/>
</dbReference>
<feature type="compositionally biased region" description="Basic and acidic residues" evidence="1">
    <location>
        <begin position="428"/>
        <end position="439"/>
    </location>
</feature>
<dbReference type="PANTHER" id="PTHR22588">
    <property type="entry name" value="VWFA DOMAIN-CONTAINING PROTEIN"/>
    <property type="match status" value="1"/>
</dbReference>
<keyword evidence="2" id="KW-0472">Membrane</keyword>
<dbReference type="AlphaFoldDB" id="A0AAN8EUE9"/>
<feature type="transmembrane region" description="Helical" evidence="2">
    <location>
        <begin position="225"/>
        <end position="249"/>
    </location>
</feature>
<feature type="region of interest" description="Disordered" evidence="1">
    <location>
        <begin position="428"/>
        <end position="481"/>
    </location>
</feature>
<accession>A0AAN8EUE9</accession>
<dbReference type="SUPFAM" id="SSF53300">
    <property type="entry name" value="vWA-like"/>
    <property type="match status" value="2"/>
</dbReference>
<feature type="domain" description="VWFA" evidence="4">
    <location>
        <begin position="26"/>
        <end position="207"/>
    </location>
</feature>
<feature type="chain" id="PRO_5043033049" evidence="3">
    <location>
        <begin position="20"/>
        <end position="719"/>
    </location>
</feature>
<name>A0AAN8EUE9_TRICO</name>
<dbReference type="PROSITE" id="PS50234">
    <property type="entry name" value="VWFA"/>
    <property type="match status" value="2"/>
</dbReference>
<feature type="domain" description="VWFA" evidence="4">
    <location>
        <begin position="492"/>
        <end position="640"/>
    </location>
</feature>
<gene>
    <name evidence="5" type="ORF">GCK32_002134</name>
</gene>
<dbReference type="PRINTS" id="PR00453">
    <property type="entry name" value="VWFADOMAIN"/>
</dbReference>
<keyword evidence="2" id="KW-0812">Transmembrane</keyword>
<dbReference type="CDD" id="cd01472">
    <property type="entry name" value="vWA_collagen"/>
    <property type="match status" value="1"/>
</dbReference>
<dbReference type="InterPro" id="IPR052229">
    <property type="entry name" value="Collagen-VI/PIF"/>
</dbReference>
<evidence type="ECO:0000256" key="2">
    <source>
        <dbReference type="SAM" id="Phobius"/>
    </source>
</evidence>
<proteinExistence type="predicted"/>
<dbReference type="Pfam" id="PF00092">
    <property type="entry name" value="VWA"/>
    <property type="match status" value="2"/>
</dbReference>
<evidence type="ECO:0000259" key="4">
    <source>
        <dbReference type="PROSITE" id="PS50234"/>
    </source>
</evidence>
<evidence type="ECO:0000256" key="3">
    <source>
        <dbReference type="SAM" id="SignalP"/>
    </source>
</evidence>
<sequence>MEHPVKALAVCLFIAKSTACMWPSSDVLFIIDGTLSLDRFQFQKEISFITQTLSNMKISEEGLQLSLAQVTPKGRHEFGLDKVKSNVEARRALEQAQFSPCDILSDRTRCTPRGSINSLAGEALQTGNRKWIPDVVVVISSSSYRIPEKLPQETLFSPSSPLHIFYIIVGGLSSDEKRFEPSATSISLNAIDFPALERLALPLCETVNSFVGGGAKAAAFGSTCWLVTGILAAILLLTILVLGYAVYAYRNEGLTLERRVKEMEKSLRTQNEFFTAKLHSQMEEQIKISEKHAEELRRQNESIQAQQLELQRRQQQLSSAPPQSSVLQPQPIIIPYLPSNSAVSQQPINPDTSMRDSTFVASGNGPGVNTRPSENGYNGRNLHETGTQSLEGGDLHLMETIDEHSSKRDDELLLRLDKLEETLVNVHKPNENGKEHTDLSKSSGEQLVWQTSNPHTISEEDSSDGATDDSGYVARGGHLSGNHPARKLPPIDLLFLVDSSSSIGITNFEAIKTNIISVLEDVDIGPERSRVALVQYALQPSVVFGFDKYYSLKSVQRGVERMSYTGGATMLAKALSFAAGLLYREQNMKDVKKRRHKLMPTPRHDRLQVLCLVSDGASDDNIDKSTAYLHEKLHIKIFAMVTRHFNKNRLLSVTRFDGSIFVMDQKESISIWLWRQQKMWAENYAAYIEREKSMPLSVKHSPKKSARTEETSPKSPKSL</sequence>
<dbReference type="InterPro" id="IPR002035">
    <property type="entry name" value="VWF_A"/>
</dbReference>
<evidence type="ECO:0000313" key="5">
    <source>
        <dbReference type="EMBL" id="KAK5967065.1"/>
    </source>
</evidence>
<dbReference type="SMART" id="SM00327">
    <property type="entry name" value="VWA"/>
    <property type="match status" value="1"/>
</dbReference>
<dbReference type="Gene3D" id="3.40.50.410">
    <property type="entry name" value="von Willebrand factor, type A domain"/>
    <property type="match status" value="2"/>
</dbReference>
<evidence type="ECO:0000313" key="6">
    <source>
        <dbReference type="Proteomes" id="UP001331761"/>
    </source>
</evidence>
<keyword evidence="3" id="KW-0732">Signal</keyword>
<feature type="compositionally biased region" description="Polar residues" evidence="1">
    <location>
        <begin position="440"/>
        <end position="456"/>
    </location>
</feature>
<reference evidence="5 6" key="1">
    <citation type="submission" date="2019-10" db="EMBL/GenBank/DDBJ databases">
        <title>Assembly and Annotation for the nematode Trichostrongylus colubriformis.</title>
        <authorList>
            <person name="Martin J."/>
        </authorList>
    </citation>
    <scope>NUCLEOTIDE SEQUENCE [LARGE SCALE GENOMIC DNA]</scope>
    <source>
        <strain evidence="5">G859</strain>
        <tissue evidence="5">Whole worm</tissue>
    </source>
</reference>
<keyword evidence="2" id="KW-1133">Transmembrane helix</keyword>
<organism evidence="5 6">
    <name type="scientific">Trichostrongylus colubriformis</name>
    <name type="common">Black scour worm</name>
    <dbReference type="NCBI Taxonomy" id="6319"/>
    <lineage>
        <taxon>Eukaryota</taxon>
        <taxon>Metazoa</taxon>
        <taxon>Ecdysozoa</taxon>
        <taxon>Nematoda</taxon>
        <taxon>Chromadorea</taxon>
        <taxon>Rhabditida</taxon>
        <taxon>Rhabditina</taxon>
        <taxon>Rhabditomorpha</taxon>
        <taxon>Strongyloidea</taxon>
        <taxon>Trichostrongylidae</taxon>
        <taxon>Trichostrongylus</taxon>
    </lineage>
</organism>
<comment type="caution">
    <text evidence="5">The sequence shown here is derived from an EMBL/GenBank/DDBJ whole genome shotgun (WGS) entry which is preliminary data.</text>
</comment>
<feature type="region of interest" description="Disordered" evidence="1">
    <location>
        <begin position="308"/>
        <end position="328"/>
    </location>
</feature>
<feature type="region of interest" description="Disordered" evidence="1">
    <location>
        <begin position="695"/>
        <end position="719"/>
    </location>
</feature>
<dbReference type="EMBL" id="WIXE01022838">
    <property type="protein sequence ID" value="KAK5967065.1"/>
    <property type="molecule type" value="Genomic_DNA"/>
</dbReference>